<organism evidence="1 2">
    <name type="scientific">Actinidia rufa</name>
    <dbReference type="NCBI Taxonomy" id="165716"/>
    <lineage>
        <taxon>Eukaryota</taxon>
        <taxon>Viridiplantae</taxon>
        <taxon>Streptophyta</taxon>
        <taxon>Embryophyta</taxon>
        <taxon>Tracheophyta</taxon>
        <taxon>Spermatophyta</taxon>
        <taxon>Magnoliopsida</taxon>
        <taxon>eudicotyledons</taxon>
        <taxon>Gunneridae</taxon>
        <taxon>Pentapetalae</taxon>
        <taxon>asterids</taxon>
        <taxon>Ericales</taxon>
        <taxon>Actinidiaceae</taxon>
        <taxon>Actinidia</taxon>
    </lineage>
</organism>
<sequence length="134" mass="16011">MLPGHGEHKATIKYVQFVEEEREVLEDVRRIPKDKIVEDLGHYKIDEPSSNYFFLIGSNTKEQERIELNEFLKANIEIFAWKPYEMPRIDPSFIRHELNVMSEARPVKQQERRSVVSHVDVVQRRSKSYERQVQ</sequence>
<dbReference type="OrthoDB" id="1738195at2759"/>
<dbReference type="Proteomes" id="UP000585474">
    <property type="component" value="Unassembled WGS sequence"/>
</dbReference>
<evidence type="ECO:0000313" key="2">
    <source>
        <dbReference type="Proteomes" id="UP000585474"/>
    </source>
</evidence>
<protein>
    <submittedName>
        <fullName evidence="1">Uncharacterized protein</fullName>
    </submittedName>
</protein>
<keyword evidence="2" id="KW-1185">Reference proteome</keyword>
<name>A0A7J0E8I7_9ERIC</name>
<proteinExistence type="predicted"/>
<dbReference type="EMBL" id="BJWL01000002">
    <property type="protein sequence ID" value="GFY82602.1"/>
    <property type="molecule type" value="Genomic_DNA"/>
</dbReference>
<evidence type="ECO:0000313" key="1">
    <source>
        <dbReference type="EMBL" id="GFY82602.1"/>
    </source>
</evidence>
<dbReference type="AlphaFoldDB" id="A0A7J0E8I7"/>
<accession>A0A7J0E8I7</accession>
<gene>
    <name evidence="1" type="ORF">Acr_02g0008420</name>
</gene>
<reference evidence="1 2" key="1">
    <citation type="submission" date="2019-07" db="EMBL/GenBank/DDBJ databases">
        <title>De Novo Assembly of kiwifruit Actinidia rufa.</title>
        <authorList>
            <person name="Sugita-Konishi S."/>
            <person name="Sato K."/>
            <person name="Mori E."/>
            <person name="Abe Y."/>
            <person name="Kisaki G."/>
            <person name="Hamano K."/>
            <person name="Suezawa K."/>
            <person name="Otani M."/>
            <person name="Fukuda T."/>
            <person name="Manabe T."/>
            <person name="Gomi K."/>
            <person name="Tabuchi M."/>
            <person name="Akimitsu K."/>
            <person name="Kataoka I."/>
        </authorList>
    </citation>
    <scope>NUCLEOTIDE SEQUENCE [LARGE SCALE GENOMIC DNA]</scope>
    <source>
        <strain evidence="2">cv. Fuchu</strain>
    </source>
</reference>
<comment type="caution">
    <text evidence="1">The sequence shown here is derived from an EMBL/GenBank/DDBJ whole genome shotgun (WGS) entry which is preliminary data.</text>
</comment>